<organism evidence="1 2">
    <name type="scientific">Pristionchus entomophagus</name>
    <dbReference type="NCBI Taxonomy" id="358040"/>
    <lineage>
        <taxon>Eukaryota</taxon>
        <taxon>Metazoa</taxon>
        <taxon>Ecdysozoa</taxon>
        <taxon>Nematoda</taxon>
        <taxon>Chromadorea</taxon>
        <taxon>Rhabditida</taxon>
        <taxon>Rhabditina</taxon>
        <taxon>Diplogasteromorpha</taxon>
        <taxon>Diplogasteroidea</taxon>
        <taxon>Neodiplogasteridae</taxon>
        <taxon>Pristionchus</taxon>
    </lineage>
</organism>
<dbReference type="EMBL" id="BTSX01000001">
    <property type="protein sequence ID" value="GMS79362.1"/>
    <property type="molecule type" value="Genomic_DNA"/>
</dbReference>
<protein>
    <submittedName>
        <fullName evidence="1">Uncharacterized protein</fullName>
    </submittedName>
</protein>
<proteinExistence type="predicted"/>
<keyword evidence="2" id="KW-1185">Reference proteome</keyword>
<dbReference type="Proteomes" id="UP001432027">
    <property type="component" value="Unassembled WGS sequence"/>
</dbReference>
<name>A0AAV5S8I9_9BILA</name>
<evidence type="ECO:0000313" key="1">
    <source>
        <dbReference type="EMBL" id="GMS79362.1"/>
    </source>
</evidence>
<evidence type="ECO:0000313" key="2">
    <source>
        <dbReference type="Proteomes" id="UP001432027"/>
    </source>
</evidence>
<reference evidence="1" key="1">
    <citation type="submission" date="2023-10" db="EMBL/GenBank/DDBJ databases">
        <title>Genome assembly of Pristionchus species.</title>
        <authorList>
            <person name="Yoshida K."/>
            <person name="Sommer R.J."/>
        </authorList>
    </citation>
    <scope>NUCLEOTIDE SEQUENCE</scope>
    <source>
        <strain evidence="1">RS0144</strain>
    </source>
</reference>
<accession>A0AAV5S8I9</accession>
<comment type="caution">
    <text evidence="1">The sequence shown here is derived from an EMBL/GenBank/DDBJ whole genome shotgun (WGS) entry which is preliminary data.</text>
</comment>
<dbReference type="AlphaFoldDB" id="A0AAV5S8I9"/>
<gene>
    <name evidence="1" type="ORF">PENTCL1PPCAC_1537</name>
</gene>
<sequence length="62" mass="7283">MTANFSSFRFSMEVEIEKNLFTKFSESDEVLTFQRDRFKVIKRGIQTCLNNSKRKATFAATH</sequence>